<dbReference type="InterPro" id="IPR011010">
    <property type="entry name" value="DNA_brk_join_enz"/>
</dbReference>
<organism evidence="4 5">
    <name type="scientific">Sphingomonas sediminicola</name>
    <dbReference type="NCBI Taxonomy" id="386874"/>
    <lineage>
        <taxon>Bacteria</taxon>
        <taxon>Pseudomonadati</taxon>
        <taxon>Pseudomonadota</taxon>
        <taxon>Alphaproteobacteria</taxon>
        <taxon>Sphingomonadales</taxon>
        <taxon>Sphingomonadaceae</taxon>
        <taxon>Sphingomonas</taxon>
    </lineage>
</organism>
<evidence type="ECO:0000313" key="4">
    <source>
        <dbReference type="EMBL" id="QNP46058.1"/>
    </source>
</evidence>
<dbReference type="RefSeq" id="WP_187709011.1">
    <property type="nucleotide sequence ID" value="NZ_CP060782.1"/>
</dbReference>
<keyword evidence="5" id="KW-1185">Reference proteome</keyword>
<protein>
    <recommendedName>
        <fullName evidence="6">Tyrosine-type recombinase/integrase</fullName>
    </recommendedName>
</protein>
<dbReference type="Proteomes" id="UP000516105">
    <property type="component" value="Chromosome"/>
</dbReference>
<dbReference type="InterPro" id="IPR050808">
    <property type="entry name" value="Phage_Integrase"/>
</dbReference>
<comment type="similarity">
    <text evidence="1">Belongs to the 'phage' integrase family.</text>
</comment>
<dbReference type="PANTHER" id="PTHR30629">
    <property type="entry name" value="PROPHAGE INTEGRASE"/>
    <property type="match status" value="1"/>
</dbReference>
<proteinExistence type="inferred from homology"/>
<dbReference type="InterPro" id="IPR013762">
    <property type="entry name" value="Integrase-like_cat_sf"/>
</dbReference>
<evidence type="ECO:0000256" key="1">
    <source>
        <dbReference type="ARBA" id="ARBA00008857"/>
    </source>
</evidence>
<dbReference type="PANTHER" id="PTHR30629:SF2">
    <property type="entry name" value="PROPHAGE INTEGRASE INTS-RELATED"/>
    <property type="match status" value="1"/>
</dbReference>
<evidence type="ECO:0000313" key="5">
    <source>
        <dbReference type="Proteomes" id="UP000516105"/>
    </source>
</evidence>
<gene>
    <name evidence="4" type="ORF">H9L14_01940</name>
</gene>
<evidence type="ECO:0000256" key="3">
    <source>
        <dbReference type="ARBA" id="ARBA00023172"/>
    </source>
</evidence>
<keyword evidence="3" id="KW-0233">DNA recombination</keyword>
<dbReference type="Gene3D" id="1.10.443.10">
    <property type="entry name" value="Intergrase catalytic core"/>
    <property type="match status" value="1"/>
</dbReference>
<sequence length="134" mass="15053">MKIKRTGNGEERMPHRVPLSERALAILKAVPREEGNPHVFISRTKPGNGLSNMAMLDLLKNDMGYAGKATVHGFRSAFRTWAAEATDYPDQLAEFALAHYDDDETVAAYRRTDLFDKRKPLMADWAAFVESVKA</sequence>
<dbReference type="SUPFAM" id="SSF56349">
    <property type="entry name" value="DNA breaking-rejoining enzymes"/>
    <property type="match status" value="1"/>
</dbReference>
<evidence type="ECO:0008006" key="6">
    <source>
        <dbReference type="Google" id="ProtNLM"/>
    </source>
</evidence>
<accession>A0ABX6TBF7</accession>
<reference evidence="4 5" key="1">
    <citation type="submission" date="2020-08" db="EMBL/GenBank/DDBJ databases">
        <title>Genome sequence of Sphingomonas sediminicola KACC 15039T.</title>
        <authorList>
            <person name="Hyun D.-W."/>
            <person name="Bae J.-W."/>
        </authorList>
    </citation>
    <scope>NUCLEOTIDE SEQUENCE [LARGE SCALE GENOMIC DNA]</scope>
    <source>
        <strain evidence="4 5">KACC 15039</strain>
    </source>
</reference>
<name>A0ABX6TBF7_9SPHN</name>
<keyword evidence="2" id="KW-0229">DNA integration</keyword>
<evidence type="ECO:0000256" key="2">
    <source>
        <dbReference type="ARBA" id="ARBA00022908"/>
    </source>
</evidence>
<dbReference type="EMBL" id="CP060782">
    <property type="protein sequence ID" value="QNP46058.1"/>
    <property type="molecule type" value="Genomic_DNA"/>
</dbReference>